<dbReference type="GO" id="GO:0000723">
    <property type="term" value="P:telomere maintenance"/>
    <property type="evidence" value="ECO:0007669"/>
    <property type="project" value="TreeGrafter"/>
</dbReference>
<evidence type="ECO:0000256" key="3">
    <source>
        <dbReference type="ARBA" id="ARBA00022454"/>
    </source>
</evidence>
<feature type="compositionally biased region" description="Polar residues" evidence="7">
    <location>
        <begin position="1219"/>
        <end position="1235"/>
    </location>
</feature>
<evidence type="ECO:0000256" key="7">
    <source>
        <dbReference type="SAM" id="MobiDB-lite"/>
    </source>
</evidence>
<evidence type="ECO:0000256" key="4">
    <source>
        <dbReference type="ARBA" id="ARBA00022895"/>
    </source>
</evidence>
<evidence type="ECO:0000256" key="6">
    <source>
        <dbReference type="ARBA" id="ARBA00023306"/>
    </source>
</evidence>
<evidence type="ECO:0000313" key="9">
    <source>
        <dbReference type="EMBL" id="QBM88424.1"/>
    </source>
</evidence>
<evidence type="ECO:0000256" key="2">
    <source>
        <dbReference type="ARBA" id="ARBA00004574"/>
    </source>
</evidence>
<feature type="compositionally biased region" description="Basic and acidic residues" evidence="7">
    <location>
        <begin position="1398"/>
        <end position="1424"/>
    </location>
</feature>
<feature type="region of interest" description="Disordered" evidence="7">
    <location>
        <begin position="1"/>
        <end position="152"/>
    </location>
</feature>
<evidence type="ECO:0000259" key="8">
    <source>
        <dbReference type="Pfam" id="PF12231"/>
    </source>
</evidence>
<organism evidence="9 10">
    <name type="scientific">Metschnikowia aff. pulcherrima</name>
    <dbReference type="NCBI Taxonomy" id="2163413"/>
    <lineage>
        <taxon>Eukaryota</taxon>
        <taxon>Fungi</taxon>
        <taxon>Dikarya</taxon>
        <taxon>Ascomycota</taxon>
        <taxon>Saccharomycotina</taxon>
        <taxon>Pichiomycetes</taxon>
        <taxon>Metschnikowiaceae</taxon>
        <taxon>Metschnikowia</taxon>
    </lineage>
</organism>
<feature type="region of interest" description="Disordered" evidence="7">
    <location>
        <begin position="1195"/>
        <end position="1486"/>
    </location>
</feature>
<dbReference type="PANTHER" id="PTHR22928">
    <property type="entry name" value="TELOMERE-ASSOCIATED PROTEIN RIF1"/>
    <property type="match status" value="1"/>
</dbReference>
<protein>
    <submittedName>
        <fullName evidence="9">RAP1-interacting factor 1</fullName>
    </submittedName>
</protein>
<feature type="compositionally biased region" description="Polar residues" evidence="7">
    <location>
        <begin position="1387"/>
        <end position="1397"/>
    </location>
</feature>
<dbReference type="Proteomes" id="UP000292447">
    <property type="component" value="Chromosome III"/>
</dbReference>
<dbReference type="GO" id="GO:0005634">
    <property type="term" value="C:nucleus"/>
    <property type="evidence" value="ECO:0007669"/>
    <property type="project" value="UniProtKB-SubCell"/>
</dbReference>
<feature type="compositionally biased region" description="Basic residues" evidence="7">
    <location>
        <begin position="60"/>
        <end position="74"/>
    </location>
</feature>
<feature type="compositionally biased region" description="Basic and acidic residues" evidence="7">
    <location>
        <begin position="1432"/>
        <end position="1448"/>
    </location>
</feature>
<reference evidence="10" key="1">
    <citation type="submission" date="2019-03" db="EMBL/GenBank/DDBJ databases">
        <title>Snf2 controls pulcherriminic acid biosynthesis and connects pigmentation and antifungal activity of the yeast Metschnikowia pulcherrima.</title>
        <authorList>
            <person name="Gore-Lloyd D."/>
            <person name="Sumann I."/>
            <person name="Brachmann A.O."/>
            <person name="Schneeberger K."/>
            <person name="Ortiz-Merino R.A."/>
            <person name="Moreno-Beltran M."/>
            <person name="Schlaefli M."/>
            <person name="Kirner P."/>
            <person name="Santos Kron A."/>
            <person name="Wolfe K.H."/>
            <person name="Piel J."/>
            <person name="Ahrens C.H."/>
            <person name="Henk D."/>
            <person name="Freimoser F.M."/>
        </authorList>
    </citation>
    <scope>NUCLEOTIDE SEQUENCE [LARGE SCALE GENOMIC DNA]</scope>
    <source>
        <strain evidence="10">APC 1.2</strain>
    </source>
</reference>
<proteinExistence type="predicted"/>
<feature type="compositionally biased region" description="Basic and acidic residues" evidence="7">
    <location>
        <begin position="1373"/>
        <end position="1385"/>
    </location>
</feature>
<evidence type="ECO:0000256" key="1">
    <source>
        <dbReference type="ARBA" id="ARBA00004123"/>
    </source>
</evidence>
<evidence type="ECO:0000313" key="10">
    <source>
        <dbReference type="Proteomes" id="UP000292447"/>
    </source>
</evidence>
<dbReference type="STRING" id="2163413.A0A4P6XRM1"/>
<name>A0A4P6XRM1_9ASCO</name>
<comment type="subcellular location">
    <subcellularLocation>
        <location evidence="2">Chromosome</location>
        <location evidence="2">Telomere</location>
    </subcellularLocation>
    <subcellularLocation>
        <location evidence="1">Nucleus</location>
    </subcellularLocation>
</comment>
<keyword evidence="4" id="KW-0779">Telomere</keyword>
<dbReference type="GO" id="GO:0140445">
    <property type="term" value="C:chromosome, telomeric repeat region"/>
    <property type="evidence" value="ECO:0007669"/>
    <property type="project" value="TreeGrafter"/>
</dbReference>
<feature type="domain" description="Telomere-associated protein Rif1 N-terminal" evidence="8">
    <location>
        <begin position="410"/>
        <end position="707"/>
    </location>
</feature>
<feature type="compositionally biased region" description="Basic and acidic residues" evidence="7">
    <location>
        <begin position="1195"/>
        <end position="1213"/>
    </location>
</feature>
<keyword evidence="5" id="KW-0539">Nucleus</keyword>
<dbReference type="PANTHER" id="PTHR22928:SF3">
    <property type="entry name" value="TELOMERE-ASSOCIATED PROTEIN RIF1"/>
    <property type="match status" value="1"/>
</dbReference>
<keyword evidence="10" id="KW-1185">Reference proteome</keyword>
<feature type="compositionally biased region" description="Basic and acidic residues" evidence="7">
    <location>
        <begin position="1299"/>
        <end position="1323"/>
    </location>
</feature>
<dbReference type="EMBL" id="CP034458">
    <property type="protein sequence ID" value="QBM88424.1"/>
    <property type="molecule type" value="Genomic_DNA"/>
</dbReference>
<sequence>MASLASPDQGAFSASFEGVKSGRKNKNNDTMTPVRRVSKPRTRSSILKAALQREKSPGLPKKRTKKTKKSKTRNLRPESPVIDLTLDEGVLEDHSGEDSPLKRVTKRLKAAGMGSRQENANDLIDSSGETQTTRNEPEPNQALPELETNPTPARIIETTPQIPLLEQPTTLLPRRIERSPDLNLSPIKKPELAAHGPNSAETLRHENLAPSLHPLSLPTKKSKSVAFSDSILQDAPSLPLSRLVSTPKKSILKPSGAAESLPLDPSDSRMWVKTTRNLLHLFSADHAPNNPLFWQPGTIIQLEHKSPDLPQLVDGCVEVLREDEFAKKFEVYATLNLVCRTNDASTVVDLFSGENSAWLALIEKNTGYKPKATPAYVTNVCRYARRDIEAIEEHLYVKTEHPTLSPAKNDPFEARTLTQALKLVLSFLAMPLINGQIPASEIKWFYSHACDMIVHPALSKLLVSPYLSIIKDCHFPSKKRKLLFENHPNAILEKILFAILNMKNYLSSSLINEKFIALRNLIQNFPAISAKHFHHWFPGLLLNLCDLSFVLYSKVVATGITTLLEAARNYLDNNDICLYTRKFIELPLMHDQKSWVTESFASLAGETKELALDHVAESLKSLIDGGYYKFAMDIWVGVTLLMGKFDDGIDTWRHIGTWLSVHKMCFNANSILAKETALSAWKVIVFKICCHDLKNSRFFLNQLDSPAKGVMSPMTKQSGKSEDLLRPKIRLLIHPFMCVTSEIRRELVDAFHACFMAILYNLMSPQPKLNARYLQTVWDKVVQPVLLNFYFRKDCSSSHMHLLGLAVMSKLLKPCPPISEKSYSGIRCLSHEPISFAEIGSLNPRWVYLRFDKVLPMVTLALKLQHLPFEAKADGFISFLEAIKYVTKKDVLVSDTTFDLIDNLPMCVEAMLLQSAVSYTSLNRVILALNDTFGAANLVSLTDDTKSVVEPVLLHALRLLPHDQAHSIIGLWYSAIGEKKNLKYLQILDLVNRDLQRTGVTDFIAESLNDKKAAKFSLQELVMVGHIFQALARDFGPVAKKVIQQIVLLKTEDFEKMIIELGIVKWHVSIFNFFVVLMHDAPYSHLRQATVTLIGERAKSGADFHDVAEILLANRFDFEISHLRNEIVRVVKKCEDENSHLSSLWAEYVTGYDSDFAALDELLVCAIKAGLHIDDLAANIWDKVPKLKAAWQAKHKEGSMLEKGDSSTQRDDSYENENENGIATSGDSAKNNKLISSEDMLGKMQPPGSDSVSDDTFEDTNGSMEEPGFLSRESSGIQKADSFPKPVSAVHNQASSETTDSHSWLHHETECIEISSDDRDDGRAPASEKGALQPPSGNKQAAVADSIVHETTDSLNSETTKSTDLTSDRKRKIAQDPRDTKRVHVDSTISANDSICDSNHHPEDFKQVSDSEESCRERPEDPNRGVEITSSSEEKHKEHSRLQQDKSTSRNRPSIQGQSTANNTSDDLDTLALTGPKHTGQNHAGSTALATVQEQPISESQSPFRIKATALHEVFDQFDDRDLAMLNEHERYDLETGMMQFILRMRRASLRDPPNLN</sequence>
<keyword evidence="3" id="KW-0158">Chromosome</keyword>
<feature type="compositionally biased region" description="Basic and acidic residues" evidence="7">
    <location>
        <begin position="91"/>
        <end position="101"/>
    </location>
</feature>
<dbReference type="InterPro" id="IPR022031">
    <property type="entry name" value="Rif1_N"/>
</dbReference>
<gene>
    <name evidence="9" type="primary">MPUL0C03920</name>
    <name evidence="9" type="ORF">METSCH_C03920</name>
</gene>
<feature type="compositionally biased region" description="Polar residues" evidence="7">
    <location>
        <begin position="1450"/>
        <end position="1465"/>
    </location>
</feature>
<evidence type="ECO:0000256" key="5">
    <source>
        <dbReference type="ARBA" id="ARBA00023242"/>
    </source>
</evidence>
<dbReference type="Pfam" id="PF12231">
    <property type="entry name" value="Rif1_N"/>
    <property type="match status" value="1"/>
</dbReference>
<accession>A0A4P6XRM1</accession>
<feature type="compositionally biased region" description="Polar residues" evidence="7">
    <location>
        <begin position="1353"/>
        <end position="1365"/>
    </location>
</feature>
<keyword evidence="6" id="KW-0131">Cell cycle</keyword>